<evidence type="ECO:0000313" key="3">
    <source>
        <dbReference type="Proteomes" id="UP001196136"/>
    </source>
</evidence>
<evidence type="ECO:0000313" key="2">
    <source>
        <dbReference type="EMBL" id="MBW8200638.1"/>
    </source>
</evidence>
<dbReference type="PANTHER" id="PTHR30437:SF5">
    <property type="entry name" value="REGULATOR OF NUCLEOSIDE DIPHOSPHATE KINASE"/>
    <property type="match status" value="1"/>
</dbReference>
<dbReference type="EMBL" id="JAHZSV010000015">
    <property type="protein sequence ID" value="MBW8200638.1"/>
    <property type="molecule type" value="Genomic_DNA"/>
</dbReference>
<dbReference type="InterPro" id="IPR023459">
    <property type="entry name" value="Tscrpt_elong_fac_GreA/B_fam"/>
</dbReference>
<dbReference type="RefSeq" id="WP_220114118.1">
    <property type="nucleotide sequence ID" value="NZ_JAHZSV010000015.1"/>
</dbReference>
<dbReference type="Pfam" id="PF01272">
    <property type="entry name" value="GreA_GreB"/>
    <property type="match status" value="1"/>
</dbReference>
<dbReference type="InterPro" id="IPR001437">
    <property type="entry name" value="Tscrpt_elong_fac_GreA/B_C"/>
</dbReference>
<comment type="caution">
    <text evidence="2">The sequence shown here is derived from an EMBL/GenBank/DDBJ whole genome shotgun (WGS) entry which is preliminary data.</text>
</comment>
<gene>
    <name evidence="2" type="ORF">K1F36_12445</name>
</gene>
<organism evidence="2 3">
    <name type="scientific">Flagellimonas abyssi</name>
    <dbReference type="NCBI Taxonomy" id="2864871"/>
    <lineage>
        <taxon>Bacteria</taxon>
        <taxon>Pseudomonadati</taxon>
        <taxon>Bacteroidota</taxon>
        <taxon>Flavobacteriia</taxon>
        <taxon>Flavobacteriales</taxon>
        <taxon>Flavobacteriaceae</taxon>
        <taxon>Flagellimonas</taxon>
    </lineage>
</organism>
<keyword evidence="2" id="KW-0648">Protein biosynthesis</keyword>
<dbReference type="GO" id="GO:0003746">
    <property type="term" value="F:translation elongation factor activity"/>
    <property type="evidence" value="ECO:0007669"/>
    <property type="project" value="UniProtKB-KW"/>
</dbReference>
<dbReference type="InterPro" id="IPR036953">
    <property type="entry name" value="GreA/GreB_C_sf"/>
</dbReference>
<proteinExistence type="predicted"/>
<keyword evidence="3" id="KW-1185">Reference proteome</keyword>
<protein>
    <submittedName>
        <fullName evidence="2">GreA/GreB family elongation factor</fullName>
    </submittedName>
</protein>
<dbReference type="PANTHER" id="PTHR30437">
    <property type="entry name" value="TRANSCRIPTION ELONGATION FACTOR GREA"/>
    <property type="match status" value="1"/>
</dbReference>
<reference evidence="2 3" key="1">
    <citation type="submission" date="2021-08" db="EMBL/GenBank/DDBJ databases">
        <title>Muricauda profundi sp. nov., a marine bacterium isolated from deep seawater of the Mariana Trench.</title>
        <authorList>
            <person name="Wei Y."/>
        </authorList>
    </citation>
    <scope>NUCLEOTIDE SEQUENCE [LARGE SCALE GENOMIC DNA]</scope>
    <source>
        <strain evidence="2 3">W52</strain>
    </source>
</reference>
<feature type="domain" description="Transcription elongation factor GreA/GreB C-terminal" evidence="1">
    <location>
        <begin position="64"/>
        <end position="137"/>
    </location>
</feature>
<dbReference type="SUPFAM" id="SSF54534">
    <property type="entry name" value="FKBP-like"/>
    <property type="match status" value="1"/>
</dbReference>
<sequence>MKTLMMVRNSLKYGNLVLERDDFLMIKKYLRGGLGVEDYTHDNVLALLRENLQKATIMNETNMPSEIVRLYSIVSIVSSSGIEACFQLVPPDEVDLERDKVSVLSSLGCTVMGLSKGDTIRFGVPSDVVSLRLTKVQQVDARNGLAISEKELRDILKWDSMEETLNEPEV</sequence>
<evidence type="ECO:0000259" key="1">
    <source>
        <dbReference type="Pfam" id="PF01272"/>
    </source>
</evidence>
<accession>A0ABS7ESQ2</accession>
<dbReference type="Proteomes" id="UP001196136">
    <property type="component" value="Unassembled WGS sequence"/>
</dbReference>
<name>A0ABS7ESQ2_9FLAO</name>
<dbReference type="Gene3D" id="3.10.50.30">
    <property type="entry name" value="Transcription elongation factor, GreA/GreB, C-terminal domain"/>
    <property type="match status" value="1"/>
</dbReference>
<keyword evidence="2" id="KW-0251">Elongation factor</keyword>